<proteinExistence type="predicted"/>
<dbReference type="VEuPathDB" id="TrichDB:TRFO_19745"/>
<feature type="coiled-coil region" evidence="1">
    <location>
        <begin position="42"/>
        <end position="83"/>
    </location>
</feature>
<dbReference type="RefSeq" id="XP_068363987.1">
    <property type="nucleotide sequence ID" value="XM_068500974.1"/>
</dbReference>
<dbReference type="OrthoDB" id="10549349at2759"/>
<evidence type="ECO:0000313" key="3">
    <source>
        <dbReference type="EMBL" id="OHT10851.1"/>
    </source>
</evidence>
<name>A0A1J4KI11_9EUKA</name>
<accession>A0A1J4KI11</accession>
<evidence type="ECO:0000256" key="1">
    <source>
        <dbReference type="SAM" id="Coils"/>
    </source>
</evidence>
<keyword evidence="1" id="KW-0175">Coiled coil</keyword>
<dbReference type="AlphaFoldDB" id="A0A1J4KI11"/>
<reference evidence="3" key="1">
    <citation type="submission" date="2016-10" db="EMBL/GenBank/DDBJ databases">
        <authorList>
            <person name="Benchimol M."/>
            <person name="Almeida L.G."/>
            <person name="Vasconcelos A.T."/>
            <person name="Perreira-Neves A."/>
            <person name="Rosa I.A."/>
            <person name="Tasca T."/>
            <person name="Bogo M.R."/>
            <person name="de Souza W."/>
        </authorList>
    </citation>
    <scope>NUCLEOTIDE SEQUENCE [LARGE SCALE GENOMIC DNA]</scope>
    <source>
        <strain evidence="3">K</strain>
    </source>
</reference>
<comment type="caution">
    <text evidence="3">The sequence shown here is derived from an EMBL/GenBank/DDBJ whole genome shotgun (WGS) entry which is preliminary data.</text>
</comment>
<evidence type="ECO:0000256" key="2">
    <source>
        <dbReference type="SAM" id="MobiDB-lite"/>
    </source>
</evidence>
<dbReference type="EMBL" id="MLAK01000600">
    <property type="protein sequence ID" value="OHT10851.1"/>
    <property type="molecule type" value="Genomic_DNA"/>
</dbReference>
<sequence>MQLEAEKHAARKAKTTRMENESRINQPEQVIDEEWILARHKLDKLRIMLEDAKRSVKYLNDTAEQLSNSNRRVAEELQKSQDELSILNKFLPGAPHDELSKKQVGISRPDLTVLEVQTNQVDIVLNVGKLKAKSIKSSLDTLKNKISEMPDLVQKASESAEQTKYELENSENALRQSQELKAELFSRKVFAEEEAKLLQERIQQQQELLQSILDQTNEAQKQIEKQKTIMQMNEEMQSLKTMNFDKFTATIANLMNIKKKI</sequence>
<dbReference type="Proteomes" id="UP000179807">
    <property type="component" value="Unassembled WGS sequence"/>
</dbReference>
<feature type="region of interest" description="Disordered" evidence="2">
    <location>
        <begin position="1"/>
        <end position="23"/>
    </location>
</feature>
<organism evidence="3 4">
    <name type="scientific">Tritrichomonas foetus</name>
    <dbReference type="NCBI Taxonomy" id="1144522"/>
    <lineage>
        <taxon>Eukaryota</taxon>
        <taxon>Metamonada</taxon>
        <taxon>Parabasalia</taxon>
        <taxon>Tritrichomonadida</taxon>
        <taxon>Tritrichomonadidae</taxon>
        <taxon>Tritrichomonas</taxon>
    </lineage>
</organism>
<feature type="coiled-coil region" evidence="1">
    <location>
        <begin position="153"/>
        <end position="222"/>
    </location>
</feature>
<dbReference type="GeneID" id="94835678"/>
<evidence type="ECO:0000313" key="4">
    <source>
        <dbReference type="Proteomes" id="UP000179807"/>
    </source>
</evidence>
<keyword evidence="4" id="KW-1185">Reference proteome</keyword>
<protein>
    <submittedName>
        <fullName evidence="3">Uncharacterized protein</fullName>
    </submittedName>
</protein>
<gene>
    <name evidence="3" type="ORF">TRFO_19745</name>
</gene>